<keyword evidence="1" id="KW-1133">Transmembrane helix</keyword>
<evidence type="ECO:0000256" key="1">
    <source>
        <dbReference type="SAM" id="Phobius"/>
    </source>
</evidence>
<dbReference type="Proteomes" id="UP000221746">
    <property type="component" value="Segment"/>
</dbReference>
<keyword evidence="1" id="KW-0472">Membrane</keyword>
<evidence type="ECO:0000313" key="3">
    <source>
        <dbReference type="Proteomes" id="UP000221746"/>
    </source>
</evidence>
<proteinExistence type="predicted"/>
<keyword evidence="1" id="KW-0812">Transmembrane</keyword>
<name>R9TR16_9CAUD</name>
<sequence>MVRCVVLRWLKSRCCRPHITRLKGFDVPDSSVLSSCTSPQRKEHFRIRRLVRCGALLIQSMLLPVVCPDLLITSQGRNAPNSLTRSRKTLLVFSR</sequence>
<evidence type="ECO:0000313" key="2">
    <source>
        <dbReference type="EMBL" id="AGN34102.1"/>
    </source>
</evidence>
<organism evidence="2 3">
    <name type="scientific">Aeromonas phage pIS4-A</name>
    <dbReference type="NCBI Taxonomy" id="754050"/>
    <lineage>
        <taxon>Viruses</taxon>
        <taxon>Duplodnaviria</taxon>
        <taxon>Heunggongvirae</taxon>
        <taxon>Uroviricota</taxon>
        <taxon>Caudoviricetes</taxon>
        <taxon>Roufvirus</taxon>
        <taxon>Roufvirus pIS4A</taxon>
    </lineage>
</organism>
<protein>
    <submittedName>
        <fullName evidence="2">Uncharacterized protein</fullName>
    </submittedName>
</protein>
<keyword evidence="3" id="KW-1185">Reference proteome</keyword>
<accession>R9TR16</accession>
<feature type="transmembrane region" description="Helical" evidence="1">
    <location>
        <begin position="50"/>
        <end position="72"/>
    </location>
</feature>
<dbReference type="EMBL" id="JF974294">
    <property type="protein sequence ID" value="AGN34102.1"/>
    <property type="molecule type" value="Genomic_DNA"/>
</dbReference>
<gene>
    <name evidence="2" type="ORF">AEPG_00055</name>
</gene>
<reference evidence="2 3" key="1">
    <citation type="submission" date="2010-11" db="EMBL/GenBank/DDBJ databases">
        <title>The Genome Sequence of Aeromonas phage pIS4-A.</title>
        <authorList>
            <consortium name="The Broad Institute Genome Sequencing Platform"/>
            <person name="Henn M.R."/>
            <person name="Wolf A."/>
            <person name="Jost G."/>
            <person name="Levin J."/>
            <person name="Malboeuf C."/>
            <person name="Casali M."/>
            <person name="Russ C."/>
            <person name="Lennon N."/>
            <person name="Chapman S.B."/>
            <person name="Erlich R."/>
            <person name="Young S.K."/>
            <person name="Yandava C."/>
            <person name="Zeng Q."/>
            <person name="Alvarado L."/>
            <person name="Anderson S."/>
            <person name="Berlin A."/>
            <person name="Chen Z."/>
            <person name="Freedman E."/>
            <person name="Gellesch M."/>
            <person name="Goldberg J."/>
            <person name="Green L."/>
            <person name="Griggs A."/>
            <person name="Gujja S."/>
            <person name="Heilman E.R."/>
            <person name="Heiman D."/>
            <person name="Hollinger A."/>
            <person name="Howarth C."/>
            <person name="Larson L."/>
            <person name="Mehta T."/>
            <person name="Pearson M."/>
            <person name="Roberts A."/>
            <person name="Ryan E."/>
            <person name="Saif S."/>
            <person name="Shea T."/>
            <person name="Shenoy N."/>
            <person name="Sisk P."/>
            <person name="Stolte C."/>
            <person name="Sykes S."/>
            <person name="White J."/>
            <person name="Haas B."/>
            <person name="Nusbaum C."/>
            <person name="Birren B."/>
        </authorList>
    </citation>
    <scope>NUCLEOTIDE SEQUENCE [LARGE SCALE GENOMIC DNA]</scope>
    <source>
        <strain evidence="3">pIS4-A</strain>
    </source>
</reference>